<protein>
    <submittedName>
        <fullName evidence="2">Uncharacterized protein</fullName>
    </submittedName>
</protein>
<dbReference type="Proteomes" id="UP000887565">
    <property type="component" value="Unplaced"/>
</dbReference>
<reference evidence="2" key="1">
    <citation type="submission" date="2022-11" db="UniProtKB">
        <authorList>
            <consortium name="WormBaseParasite"/>
        </authorList>
    </citation>
    <scope>IDENTIFICATION</scope>
</reference>
<keyword evidence="1" id="KW-1185">Reference proteome</keyword>
<accession>A0A915KST1</accession>
<evidence type="ECO:0000313" key="2">
    <source>
        <dbReference type="WBParaSite" id="nRc.2.0.1.t40693-RA"/>
    </source>
</evidence>
<organism evidence="1 2">
    <name type="scientific">Romanomermis culicivorax</name>
    <name type="common">Nematode worm</name>
    <dbReference type="NCBI Taxonomy" id="13658"/>
    <lineage>
        <taxon>Eukaryota</taxon>
        <taxon>Metazoa</taxon>
        <taxon>Ecdysozoa</taxon>
        <taxon>Nematoda</taxon>
        <taxon>Enoplea</taxon>
        <taxon>Dorylaimia</taxon>
        <taxon>Mermithida</taxon>
        <taxon>Mermithoidea</taxon>
        <taxon>Mermithidae</taxon>
        <taxon>Romanomermis</taxon>
    </lineage>
</organism>
<proteinExistence type="predicted"/>
<name>A0A915KST1_ROMCU</name>
<evidence type="ECO:0000313" key="1">
    <source>
        <dbReference type="Proteomes" id="UP000887565"/>
    </source>
</evidence>
<sequence>MKPIYEHITLDEDNILMEILEDITSDEDEVVVDEDLENITFEEEEEVEEEEEKTLYNISDEEGTILDYDNDANNQYKSYTLHSSNQEKIYQPVQIGSGGITNLSFVVDDFFELDQPSTMNIRRFNTQG</sequence>
<dbReference type="AlphaFoldDB" id="A0A915KST1"/>
<dbReference type="WBParaSite" id="nRc.2.0.1.t40693-RA">
    <property type="protein sequence ID" value="nRc.2.0.1.t40693-RA"/>
    <property type="gene ID" value="nRc.2.0.1.g40693"/>
</dbReference>